<comment type="caution">
    <text evidence="1">The sequence shown here is derived from an EMBL/GenBank/DDBJ whole genome shotgun (WGS) entry which is preliminary data.</text>
</comment>
<evidence type="ECO:0000313" key="1">
    <source>
        <dbReference type="EMBL" id="KKM22505.1"/>
    </source>
</evidence>
<name>A0A0F9L450_9ZZZZ</name>
<accession>A0A0F9L450</accession>
<protein>
    <submittedName>
        <fullName evidence="1">Uncharacterized protein</fullName>
    </submittedName>
</protein>
<gene>
    <name evidence="1" type="ORF">LCGC14_1624620</name>
</gene>
<dbReference type="AlphaFoldDB" id="A0A0F9L450"/>
<reference evidence="1" key="1">
    <citation type="journal article" date="2015" name="Nature">
        <title>Complex archaea that bridge the gap between prokaryotes and eukaryotes.</title>
        <authorList>
            <person name="Spang A."/>
            <person name="Saw J.H."/>
            <person name="Jorgensen S.L."/>
            <person name="Zaremba-Niedzwiedzka K."/>
            <person name="Martijn J."/>
            <person name="Lind A.E."/>
            <person name="van Eijk R."/>
            <person name="Schleper C."/>
            <person name="Guy L."/>
            <person name="Ettema T.J."/>
        </authorList>
    </citation>
    <scope>NUCLEOTIDE SEQUENCE</scope>
</reference>
<sequence length="89" mass="10578">MNYDKEDIYDEQIAPLMMKIIKICKQHELPMVSTFCYKVSEEGEESLCTTWIPMKDNWLPEALLDCRKRLYKRHNIVAFAIMKPPPVKE</sequence>
<organism evidence="1">
    <name type="scientific">marine sediment metagenome</name>
    <dbReference type="NCBI Taxonomy" id="412755"/>
    <lineage>
        <taxon>unclassified sequences</taxon>
        <taxon>metagenomes</taxon>
        <taxon>ecological metagenomes</taxon>
    </lineage>
</organism>
<proteinExistence type="predicted"/>
<dbReference type="EMBL" id="LAZR01013320">
    <property type="protein sequence ID" value="KKM22505.1"/>
    <property type="molecule type" value="Genomic_DNA"/>
</dbReference>